<dbReference type="GO" id="GO:0007095">
    <property type="term" value="P:mitotic G2 DNA damage checkpoint signaling"/>
    <property type="evidence" value="ECO:0007669"/>
    <property type="project" value="TreeGrafter"/>
</dbReference>
<accession>A0A8X7VRH0</accession>
<dbReference type="OrthoDB" id="251770at2759"/>
<dbReference type="InterPro" id="IPR001357">
    <property type="entry name" value="BRCT_dom"/>
</dbReference>
<gene>
    <name evidence="3" type="ORF">Bca52824_019398</name>
</gene>
<dbReference type="EMBL" id="JAAMPC010000004">
    <property type="protein sequence ID" value="KAG2316276.1"/>
    <property type="molecule type" value="Genomic_DNA"/>
</dbReference>
<name>A0A8X7VRH0_BRACI</name>
<protein>
    <recommendedName>
        <fullName evidence="2">BRCT domain-containing protein</fullName>
    </recommendedName>
</protein>
<dbReference type="PANTHER" id="PTHR13561:SF20">
    <property type="entry name" value="DNA TOPOISOMERASE 2-BINDING PROTEIN 1"/>
    <property type="match status" value="1"/>
</dbReference>
<reference evidence="3 4" key="1">
    <citation type="submission" date="2020-02" db="EMBL/GenBank/DDBJ databases">
        <authorList>
            <person name="Ma Q."/>
            <person name="Huang Y."/>
            <person name="Song X."/>
            <person name="Pei D."/>
        </authorList>
    </citation>
    <scope>NUCLEOTIDE SEQUENCE [LARGE SCALE GENOMIC DNA]</scope>
    <source>
        <strain evidence="3">Sxm20200214</strain>
        <tissue evidence="3">Leaf</tissue>
    </source>
</reference>
<dbReference type="InterPro" id="IPR036420">
    <property type="entry name" value="BRCT_dom_sf"/>
</dbReference>
<dbReference type="Gene3D" id="3.40.50.10190">
    <property type="entry name" value="BRCT domain"/>
    <property type="match status" value="2"/>
</dbReference>
<comment type="caution">
    <text evidence="3">The sequence shown here is derived from an EMBL/GenBank/DDBJ whole genome shotgun (WGS) entry which is preliminary data.</text>
</comment>
<dbReference type="SUPFAM" id="SSF52113">
    <property type="entry name" value="BRCT domain"/>
    <property type="match status" value="2"/>
</dbReference>
<keyword evidence="4" id="KW-1185">Reference proteome</keyword>
<evidence type="ECO:0000259" key="2">
    <source>
        <dbReference type="PROSITE" id="PS50172"/>
    </source>
</evidence>
<dbReference type="Pfam" id="PF12738">
    <property type="entry name" value="PTCB-BRCT"/>
    <property type="match status" value="1"/>
</dbReference>
<dbReference type="PROSITE" id="PS50172">
    <property type="entry name" value="BRCT"/>
    <property type="match status" value="2"/>
</dbReference>
<dbReference type="SMART" id="SM00292">
    <property type="entry name" value="BRCT"/>
    <property type="match status" value="1"/>
</dbReference>
<organism evidence="3 4">
    <name type="scientific">Brassica carinata</name>
    <name type="common">Ethiopian mustard</name>
    <name type="synonym">Abyssinian cabbage</name>
    <dbReference type="NCBI Taxonomy" id="52824"/>
    <lineage>
        <taxon>Eukaryota</taxon>
        <taxon>Viridiplantae</taxon>
        <taxon>Streptophyta</taxon>
        <taxon>Embryophyta</taxon>
        <taxon>Tracheophyta</taxon>
        <taxon>Spermatophyta</taxon>
        <taxon>Magnoliopsida</taxon>
        <taxon>eudicotyledons</taxon>
        <taxon>Gunneridae</taxon>
        <taxon>Pentapetalae</taxon>
        <taxon>rosids</taxon>
        <taxon>malvids</taxon>
        <taxon>Brassicales</taxon>
        <taxon>Brassicaceae</taxon>
        <taxon>Brassiceae</taxon>
        <taxon>Brassica</taxon>
    </lineage>
</organism>
<proteinExistence type="predicted"/>
<dbReference type="Proteomes" id="UP000886595">
    <property type="component" value="Unassembled WGS sequence"/>
</dbReference>
<evidence type="ECO:0000313" key="4">
    <source>
        <dbReference type="Proteomes" id="UP000886595"/>
    </source>
</evidence>
<feature type="domain" description="BRCT" evidence="2">
    <location>
        <begin position="184"/>
        <end position="232"/>
    </location>
</feature>
<dbReference type="GO" id="GO:0033314">
    <property type="term" value="P:mitotic DNA replication checkpoint signaling"/>
    <property type="evidence" value="ECO:0007669"/>
    <property type="project" value="TreeGrafter"/>
</dbReference>
<keyword evidence="1" id="KW-0677">Repeat</keyword>
<evidence type="ECO:0000256" key="1">
    <source>
        <dbReference type="ARBA" id="ARBA00022737"/>
    </source>
</evidence>
<sequence length="427" mass="48447">MPGIEKGTITFPQTMAYNSPSRSVNVSDEAATLWGKNKETVLDFGRKDEIHVERKPVPPKQKETFNSLVTNKSKEQQSMQERKSSVFKGKMFCFSHAFPEDQRSEIVEWVNQGGESMFRSAGGIQTIYVSSHWVRSCLEDGSLLDVRSHILYSPLPCQTPLPGFETLRFCVSHYEEKDRLLQRNKVTHLLCKFAHGPKYDAASKWGIVPVTSDWVYECVRQNQVVCPDNYYPKELATQDREAGIDLATQFHTQSVPVASVDNDSLFLSHSEDREKSQKFWWQKWLRVKENDAFPMDENPSNFARPLKSGNDVASGREFPNVADTIDDLLEQTSKIQDLGVGGFKRKLFCSTSEQYNSGNHSVTGLSRHWINRVQENDDACKPPGDGTTGTYGNFSETQTESQVVGYEEDLSGRQMLIDRVRTRSSLT</sequence>
<evidence type="ECO:0000313" key="3">
    <source>
        <dbReference type="EMBL" id="KAG2316276.1"/>
    </source>
</evidence>
<feature type="domain" description="BRCT" evidence="2">
    <location>
        <begin position="82"/>
        <end position="151"/>
    </location>
</feature>
<dbReference type="AlphaFoldDB" id="A0A8X7VRH0"/>
<dbReference type="GO" id="GO:0006270">
    <property type="term" value="P:DNA replication initiation"/>
    <property type="evidence" value="ECO:0007669"/>
    <property type="project" value="TreeGrafter"/>
</dbReference>
<dbReference type="PANTHER" id="PTHR13561">
    <property type="entry name" value="DNA REPLICATION REGULATOR DPB11-RELATED"/>
    <property type="match status" value="1"/>
</dbReference>